<feature type="chain" id="PRO_5023126011" evidence="1">
    <location>
        <begin position="29"/>
        <end position="68"/>
    </location>
</feature>
<gene>
    <name evidence="2" type="ORF">EZV62_005592</name>
</gene>
<dbReference type="AlphaFoldDB" id="A0A5C7IMP1"/>
<organism evidence="2 3">
    <name type="scientific">Acer yangbiense</name>
    <dbReference type="NCBI Taxonomy" id="1000413"/>
    <lineage>
        <taxon>Eukaryota</taxon>
        <taxon>Viridiplantae</taxon>
        <taxon>Streptophyta</taxon>
        <taxon>Embryophyta</taxon>
        <taxon>Tracheophyta</taxon>
        <taxon>Spermatophyta</taxon>
        <taxon>Magnoliopsida</taxon>
        <taxon>eudicotyledons</taxon>
        <taxon>Gunneridae</taxon>
        <taxon>Pentapetalae</taxon>
        <taxon>rosids</taxon>
        <taxon>malvids</taxon>
        <taxon>Sapindales</taxon>
        <taxon>Sapindaceae</taxon>
        <taxon>Hippocastanoideae</taxon>
        <taxon>Acereae</taxon>
        <taxon>Acer</taxon>
    </lineage>
</organism>
<accession>A0A5C7IMP1</accession>
<keyword evidence="3" id="KW-1185">Reference proteome</keyword>
<dbReference type="EMBL" id="VAHF01000002">
    <property type="protein sequence ID" value="TXG70657.1"/>
    <property type="molecule type" value="Genomic_DNA"/>
</dbReference>
<sequence>MASKNCWMAWLVFLVSVLLLMTSELAAAREQLGRTSKPVMNSGQVGRKLAAVRGNKPWNHNYANNPNN</sequence>
<keyword evidence="1" id="KW-0732">Signal</keyword>
<protein>
    <submittedName>
        <fullName evidence="2">Uncharacterized protein</fullName>
    </submittedName>
</protein>
<proteinExistence type="predicted"/>
<evidence type="ECO:0000256" key="1">
    <source>
        <dbReference type="SAM" id="SignalP"/>
    </source>
</evidence>
<name>A0A5C7IMP1_9ROSI</name>
<evidence type="ECO:0000313" key="2">
    <source>
        <dbReference type="EMBL" id="TXG70657.1"/>
    </source>
</evidence>
<comment type="caution">
    <text evidence="2">The sequence shown here is derived from an EMBL/GenBank/DDBJ whole genome shotgun (WGS) entry which is preliminary data.</text>
</comment>
<reference evidence="3" key="1">
    <citation type="journal article" date="2019" name="Gigascience">
        <title>De novo genome assembly of the endangered Acer yangbiense, a plant species with extremely small populations endemic to Yunnan Province, China.</title>
        <authorList>
            <person name="Yang J."/>
            <person name="Wariss H.M."/>
            <person name="Tao L."/>
            <person name="Zhang R."/>
            <person name="Yun Q."/>
            <person name="Hollingsworth P."/>
            <person name="Dao Z."/>
            <person name="Luo G."/>
            <person name="Guo H."/>
            <person name="Ma Y."/>
            <person name="Sun W."/>
        </authorList>
    </citation>
    <scope>NUCLEOTIDE SEQUENCE [LARGE SCALE GENOMIC DNA]</scope>
    <source>
        <strain evidence="3">cv. Malutang</strain>
    </source>
</reference>
<feature type="signal peptide" evidence="1">
    <location>
        <begin position="1"/>
        <end position="28"/>
    </location>
</feature>
<dbReference type="Proteomes" id="UP000323000">
    <property type="component" value="Chromosome 2"/>
</dbReference>
<evidence type="ECO:0000313" key="3">
    <source>
        <dbReference type="Proteomes" id="UP000323000"/>
    </source>
</evidence>